<dbReference type="AlphaFoldDB" id="A0A5A7NXG4"/>
<evidence type="ECO:0000313" key="2">
    <source>
        <dbReference type="Proteomes" id="UP000325081"/>
    </source>
</evidence>
<protein>
    <submittedName>
        <fullName evidence="1">Coiled-coil domain-containing protein 92</fullName>
    </submittedName>
</protein>
<comment type="caution">
    <text evidence="1">The sequence shown here is derived from an EMBL/GenBank/DDBJ whole genome shotgun (WGS) entry which is preliminary data.</text>
</comment>
<evidence type="ECO:0000313" key="1">
    <source>
        <dbReference type="EMBL" id="GER25179.1"/>
    </source>
</evidence>
<organism evidence="1 2">
    <name type="scientific">Striga asiatica</name>
    <name type="common">Asiatic witchweed</name>
    <name type="synonym">Buchnera asiatica</name>
    <dbReference type="NCBI Taxonomy" id="4170"/>
    <lineage>
        <taxon>Eukaryota</taxon>
        <taxon>Viridiplantae</taxon>
        <taxon>Streptophyta</taxon>
        <taxon>Embryophyta</taxon>
        <taxon>Tracheophyta</taxon>
        <taxon>Spermatophyta</taxon>
        <taxon>Magnoliopsida</taxon>
        <taxon>eudicotyledons</taxon>
        <taxon>Gunneridae</taxon>
        <taxon>Pentapetalae</taxon>
        <taxon>asterids</taxon>
        <taxon>lamiids</taxon>
        <taxon>Lamiales</taxon>
        <taxon>Orobanchaceae</taxon>
        <taxon>Buchnereae</taxon>
        <taxon>Striga</taxon>
    </lineage>
</organism>
<proteinExistence type="predicted"/>
<name>A0A5A7NXG4_STRAF</name>
<keyword evidence="2" id="KW-1185">Reference proteome</keyword>
<accession>A0A5A7NXG4</accession>
<sequence>MGVGIVVLLPNAARDSELEFVSVSTGEKEGHIALYDEAVVTVPDLAVGVANASWGPFPCELPPVASDFEAVAVVSSLRLVSHKTEKGHVNGCHSQLKGLKVEAEILSETMEYLIKLT</sequence>
<gene>
    <name evidence="1" type="ORF">STAS_00754</name>
</gene>
<reference evidence="2" key="1">
    <citation type="journal article" date="2019" name="Curr. Biol.">
        <title>Genome Sequence of Striga asiatica Provides Insight into the Evolution of Plant Parasitism.</title>
        <authorList>
            <person name="Yoshida S."/>
            <person name="Kim S."/>
            <person name="Wafula E.K."/>
            <person name="Tanskanen J."/>
            <person name="Kim Y.M."/>
            <person name="Honaas L."/>
            <person name="Yang Z."/>
            <person name="Spallek T."/>
            <person name="Conn C.E."/>
            <person name="Ichihashi Y."/>
            <person name="Cheong K."/>
            <person name="Cui S."/>
            <person name="Der J.P."/>
            <person name="Gundlach H."/>
            <person name="Jiao Y."/>
            <person name="Hori C."/>
            <person name="Ishida J.K."/>
            <person name="Kasahara H."/>
            <person name="Kiba T."/>
            <person name="Kim M.S."/>
            <person name="Koo N."/>
            <person name="Laohavisit A."/>
            <person name="Lee Y.H."/>
            <person name="Lumba S."/>
            <person name="McCourt P."/>
            <person name="Mortimer J.C."/>
            <person name="Mutuku J.M."/>
            <person name="Nomura T."/>
            <person name="Sasaki-Sekimoto Y."/>
            <person name="Seto Y."/>
            <person name="Wang Y."/>
            <person name="Wakatake T."/>
            <person name="Sakakibara H."/>
            <person name="Demura T."/>
            <person name="Yamaguchi S."/>
            <person name="Yoneyama K."/>
            <person name="Manabe R.I."/>
            <person name="Nelson D.C."/>
            <person name="Schulman A.H."/>
            <person name="Timko M.P."/>
            <person name="dePamphilis C.W."/>
            <person name="Choi D."/>
            <person name="Shirasu K."/>
        </authorList>
    </citation>
    <scope>NUCLEOTIDE SEQUENCE [LARGE SCALE GENOMIC DNA]</scope>
    <source>
        <strain evidence="2">cv. UVA1</strain>
    </source>
</reference>
<dbReference type="EMBL" id="BKCP01000002">
    <property type="protein sequence ID" value="GER25179.1"/>
    <property type="molecule type" value="Genomic_DNA"/>
</dbReference>
<dbReference type="Proteomes" id="UP000325081">
    <property type="component" value="Unassembled WGS sequence"/>
</dbReference>